<organism evidence="1 2">
    <name type="scientific">Puccinia sorghi</name>
    <dbReference type="NCBI Taxonomy" id="27349"/>
    <lineage>
        <taxon>Eukaryota</taxon>
        <taxon>Fungi</taxon>
        <taxon>Dikarya</taxon>
        <taxon>Basidiomycota</taxon>
        <taxon>Pucciniomycotina</taxon>
        <taxon>Pucciniomycetes</taxon>
        <taxon>Pucciniales</taxon>
        <taxon>Pucciniaceae</taxon>
        <taxon>Puccinia</taxon>
    </lineage>
</organism>
<dbReference type="VEuPathDB" id="FungiDB:VP01_4067g1"/>
<gene>
    <name evidence="1" type="ORF">VP01_4067g1</name>
</gene>
<accession>A0A0L6URK5</accession>
<keyword evidence="2" id="KW-1185">Reference proteome</keyword>
<comment type="caution">
    <text evidence="1">The sequence shown here is derived from an EMBL/GenBank/DDBJ whole genome shotgun (WGS) entry which is preliminary data.</text>
</comment>
<evidence type="ECO:0000313" key="1">
    <source>
        <dbReference type="EMBL" id="KNZ51154.1"/>
    </source>
</evidence>
<proteinExistence type="predicted"/>
<evidence type="ECO:0000313" key="2">
    <source>
        <dbReference type="Proteomes" id="UP000037035"/>
    </source>
</evidence>
<protein>
    <submittedName>
        <fullName evidence="1">Uncharacterized protein</fullName>
    </submittedName>
</protein>
<name>A0A0L6URK5_9BASI</name>
<dbReference type="Proteomes" id="UP000037035">
    <property type="component" value="Unassembled WGS sequence"/>
</dbReference>
<dbReference type="OrthoDB" id="5552562at2759"/>
<dbReference type="EMBL" id="LAVV01009132">
    <property type="protein sequence ID" value="KNZ51154.1"/>
    <property type="molecule type" value="Genomic_DNA"/>
</dbReference>
<dbReference type="AlphaFoldDB" id="A0A0L6URK5"/>
<reference evidence="1 2" key="1">
    <citation type="submission" date="2015-08" db="EMBL/GenBank/DDBJ databases">
        <title>Next Generation Sequencing and Analysis of the Genome of Puccinia sorghi L Schw, the Causal Agent of Maize Common Rust.</title>
        <authorList>
            <person name="Rochi L."/>
            <person name="Burguener G."/>
            <person name="Darino M."/>
            <person name="Turjanski A."/>
            <person name="Kreff E."/>
            <person name="Dieguez M.J."/>
            <person name="Sacco F."/>
        </authorList>
    </citation>
    <scope>NUCLEOTIDE SEQUENCE [LARGE SCALE GENOMIC DNA]</scope>
    <source>
        <strain evidence="1 2">RO10H11247</strain>
    </source>
</reference>
<sequence length="232" mass="26204">MSSTGKRWSFPNSSTISSLVPLIKTANTMPRFLTTELNLDYLLRINTDTVTILKCSFHWININYPPSSTLYLSNLDYPFCSSTGPEQYCEFVPVFICSLPAEKSSEVFHVSDYIPITNPYIITCPKPSINTHSTTKCFLLNFLHGLKGKIQISVVMSNIQFNSLRDMKAMALKAVTHPLSVEMDLLAFQKTLKNCLSDSEQVLWVHFNLFLRCGQASNISCGYLNIMSLTYL</sequence>